<evidence type="ECO:0000313" key="6">
    <source>
        <dbReference type="Proteomes" id="UP000182690"/>
    </source>
</evidence>
<sequence>MAKWYPGRKLSLTRLSIVLVVIAGLIGGGVYAWSKVQDVQVASERTPWFDSYVDVTATPTFPFESPGEDGQKNVVLSFIVADPGDACTPSWGGYYDLDAAESSLDLDRKLQRLRNLGGSAMVSFGGQANHDIAYECEDASRLVDGYTSVVERYDLASIDMDIEGAFLADEDGIARQADAIRTVQDARAVGLDVWLTLPVAPDGLTFEGLQAIRTYLKAGVDLAGVNVMTMNYNSESERDFYPAVESSLRATQSQLRSLYQEIDAPIGDATAWSRVAATPMIGQNDTRTDVFTLADAERLSEFADEHGMARMSMWSLNRDQQCSANWPDPKQVSDSCSGLVQEQGDFSKILREHRSGAISQVAEAVESDGPIELVEDDPETSPYPIWTETTAYPAETKVVWHRNVYEAKWWTEGDQPDLAAENGSQPWRLLGPVLPGEKPIERPELPAGAYPAWDASKEYRRGDRVLFDGDGFEAKWYSRGDSPDAALVQPQDSPWRALTDAEIAEVIGSSNEASTGANGSGAAVQADASSDSASGGASDGGSGADGSDADGS</sequence>
<dbReference type="SMART" id="SM00495">
    <property type="entry name" value="ChtBD3"/>
    <property type="match status" value="2"/>
</dbReference>
<dbReference type="EMBL" id="FNKB01000001">
    <property type="protein sequence ID" value="SDQ27605.1"/>
    <property type="molecule type" value="Genomic_DNA"/>
</dbReference>
<dbReference type="eggNOG" id="COG3979">
    <property type="taxonomic scope" value="Bacteria"/>
</dbReference>
<dbReference type="AlphaFoldDB" id="A0A1H0ZJE1"/>
<keyword evidence="3" id="KW-1133">Transmembrane helix</keyword>
<evidence type="ECO:0000259" key="4">
    <source>
        <dbReference type="SMART" id="SM00495"/>
    </source>
</evidence>
<gene>
    <name evidence="5" type="ORF">SAMN04488565_1821</name>
</gene>
<dbReference type="SUPFAM" id="SSF51055">
    <property type="entry name" value="Carbohydrate binding domain"/>
    <property type="match status" value="2"/>
</dbReference>
<dbReference type="InterPro" id="IPR052750">
    <property type="entry name" value="GH18_Chitinase"/>
</dbReference>
<dbReference type="OrthoDB" id="99456at2"/>
<feature type="domain" description="Chitin-binding type-3" evidence="4">
    <location>
        <begin position="383"/>
        <end position="430"/>
    </location>
</feature>
<feature type="domain" description="Chitin-binding type-3" evidence="4">
    <location>
        <begin position="450"/>
        <end position="498"/>
    </location>
</feature>
<dbReference type="PANTHER" id="PTHR42976:SF1">
    <property type="entry name" value="GH18 DOMAIN-CONTAINING PROTEIN-RELATED"/>
    <property type="match status" value="1"/>
</dbReference>
<dbReference type="Gene3D" id="3.20.20.80">
    <property type="entry name" value="Glycosidases"/>
    <property type="match status" value="1"/>
</dbReference>
<keyword evidence="3" id="KW-0472">Membrane</keyword>
<dbReference type="Gene3D" id="2.10.10.20">
    <property type="entry name" value="Carbohydrate-binding module superfamily 5/12"/>
    <property type="match status" value="2"/>
</dbReference>
<feature type="region of interest" description="Disordered" evidence="2">
    <location>
        <begin position="509"/>
        <end position="552"/>
    </location>
</feature>
<dbReference type="GO" id="GO:0004553">
    <property type="term" value="F:hydrolase activity, hydrolyzing O-glycosyl compounds"/>
    <property type="evidence" value="ECO:0007669"/>
    <property type="project" value="InterPro"/>
</dbReference>
<evidence type="ECO:0000313" key="5">
    <source>
        <dbReference type="EMBL" id="SDQ27605.1"/>
    </source>
</evidence>
<name>A0A1H0ZJE1_9MICO</name>
<dbReference type="CDD" id="cd12215">
    <property type="entry name" value="ChiC_BD"/>
    <property type="match status" value="2"/>
</dbReference>
<protein>
    <submittedName>
        <fullName evidence="5">Chitinase family 18</fullName>
    </submittedName>
</protein>
<dbReference type="PANTHER" id="PTHR42976">
    <property type="entry name" value="BIFUNCTIONAL CHITINASE/LYSOZYME-RELATED"/>
    <property type="match status" value="1"/>
</dbReference>
<feature type="compositionally biased region" description="Low complexity" evidence="2">
    <location>
        <begin position="520"/>
        <end position="536"/>
    </location>
</feature>
<dbReference type="RefSeq" id="WP_010157461.1">
    <property type="nucleotide sequence ID" value="NZ_FNKB01000001.1"/>
</dbReference>
<reference evidence="5 6" key="1">
    <citation type="submission" date="2016-10" db="EMBL/GenBank/DDBJ databases">
        <authorList>
            <person name="de Groot N.N."/>
        </authorList>
    </citation>
    <scope>NUCLEOTIDE SEQUENCE [LARGE SCALE GENOMIC DNA]</scope>
    <source>
        <strain evidence="5 6">DSM 22788</strain>
    </source>
</reference>
<dbReference type="InterPro" id="IPR003610">
    <property type="entry name" value="CBM5/12"/>
</dbReference>
<keyword evidence="1" id="KW-0378">Hydrolase</keyword>
<keyword evidence="3" id="KW-0812">Transmembrane</keyword>
<evidence type="ECO:0000256" key="1">
    <source>
        <dbReference type="ARBA" id="ARBA00022801"/>
    </source>
</evidence>
<organism evidence="5 6">
    <name type="scientific">Leucobacter chromiiresistens</name>
    <dbReference type="NCBI Taxonomy" id="1079994"/>
    <lineage>
        <taxon>Bacteria</taxon>
        <taxon>Bacillati</taxon>
        <taxon>Actinomycetota</taxon>
        <taxon>Actinomycetes</taxon>
        <taxon>Micrococcales</taxon>
        <taxon>Microbacteriaceae</taxon>
        <taxon>Leucobacter</taxon>
    </lineage>
</organism>
<dbReference type="STRING" id="1079994.SAMN04488565_1821"/>
<dbReference type="CDD" id="cd06543">
    <property type="entry name" value="GH18_PF-ChiA-like"/>
    <property type="match status" value="1"/>
</dbReference>
<dbReference type="GO" id="GO:0005576">
    <property type="term" value="C:extracellular region"/>
    <property type="evidence" value="ECO:0007669"/>
    <property type="project" value="InterPro"/>
</dbReference>
<accession>A0A1H0ZJE1</accession>
<proteinExistence type="predicted"/>
<dbReference type="GO" id="GO:0005975">
    <property type="term" value="P:carbohydrate metabolic process"/>
    <property type="evidence" value="ECO:0007669"/>
    <property type="project" value="InterPro"/>
</dbReference>
<dbReference type="GO" id="GO:0030246">
    <property type="term" value="F:carbohydrate binding"/>
    <property type="evidence" value="ECO:0007669"/>
    <property type="project" value="InterPro"/>
</dbReference>
<evidence type="ECO:0000256" key="3">
    <source>
        <dbReference type="SAM" id="Phobius"/>
    </source>
</evidence>
<dbReference type="SUPFAM" id="SSF51445">
    <property type="entry name" value="(Trans)glycosidases"/>
    <property type="match status" value="1"/>
</dbReference>
<dbReference type="Proteomes" id="UP000182690">
    <property type="component" value="Unassembled WGS sequence"/>
</dbReference>
<dbReference type="InterPro" id="IPR036573">
    <property type="entry name" value="CBM_sf_5/12"/>
</dbReference>
<evidence type="ECO:0000256" key="2">
    <source>
        <dbReference type="SAM" id="MobiDB-lite"/>
    </source>
</evidence>
<feature type="transmembrane region" description="Helical" evidence="3">
    <location>
        <begin position="12"/>
        <end position="33"/>
    </location>
</feature>
<dbReference type="InterPro" id="IPR017853">
    <property type="entry name" value="GH"/>
</dbReference>